<evidence type="ECO:0000256" key="4">
    <source>
        <dbReference type="ARBA" id="ARBA00022553"/>
    </source>
</evidence>
<comment type="catalytic activity">
    <reaction evidence="1">
        <text>ATP + protein L-histidine = ADP + protein N-phospho-L-histidine.</text>
        <dbReference type="EC" id="2.7.13.3"/>
    </reaction>
</comment>
<gene>
    <name evidence="14" type="ORF">AS189_09485</name>
</gene>
<dbReference type="Pfam" id="PF00512">
    <property type="entry name" value="HisKA"/>
    <property type="match status" value="1"/>
</dbReference>
<dbReference type="Gene3D" id="6.10.340.10">
    <property type="match status" value="1"/>
</dbReference>
<dbReference type="Pfam" id="PF02518">
    <property type="entry name" value="HATPase_c"/>
    <property type="match status" value="1"/>
</dbReference>
<evidence type="ECO:0000256" key="11">
    <source>
        <dbReference type="SAM" id="Phobius"/>
    </source>
</evidence>
<dbReference type="EMBL" id="CP013200">
    <property type="protein sequence ID" value="ALO66684.1"/>
    <property type="molecule type" value="Genomic_DNA"/>
</dbReference>
<dbReference type="InterPro" id="IPR004358">
    <property type="entry name" value="Sig_transdc_His_kin-like_C"/>
</dbReference>
<evidence type="ECO:0000256" key="9">
    <source>
        <dbReference type="ARBA" id="ARBA00023012"/>
    </source>
</evidence>
<keyword evidence="10 11" id="KW-0472">Membrane</keyword>
<evidence type="ECO:0000256" key="2">
    <source>
        <dbReference type="ARBA" id="ARBA00004236"/>
    </source>
</evidence>
<evidence type="ECO:0000256" key="7">
    <source>
        <dbReference type="ARBA" id="ARBA00022777"/>
    </source>
</evidence>
<dbReference type="CDD" id="cd06225">
    <property type="entry name" value="HAMP"/>
    <property type="match status" value="1"/>
</dbReference>
<dbReference type="AlphaFoldDB" id="A0A0S2LZ72"/>
<dbReference type="Proteomes" id="UP000059574">
    <property type="component" value="Chromosome"/>
</dbReference>
<dbReference type="SUPFAM" id="SSF158472">
    <property type="entry name" value="HAMP domain-like"/>
    <property type="match status" value="1"/>
</dbReference>
<keyword evidence="4" id="KW-0597">Phosphoprotein</keyword>
<evidence type="ECO:0000256" key="10">
    <source>
        <dbReference type="ARBA" id="ARBA00023136"/>
    </source>
</evidence>
<dbReference type="PRINTS" id="PR00344">
    <property type="entry name" value="BCTRLSENSOR"/>
</dbReference>
<evidence type="ECO:0000313" key="14">
    <source>
        <dbReference type="EMBL" id="ALO66684.1"/>
    </source>
</evidence>
<dbReference type="PANTHER" id="PTHR45436">
    <property type="entry name" value="SENSOR HISTIDINE KINASE YKOH"/>
    <property type="match status" value="1"/>
</dbReference>
<organism evidence="14 15">
    <name type="scientific">Arthrobacter alpinus</name>
    <dbReference type="NCBI Taxonomy" id="656366"/>
    <lineage>
        <taxon>Bacteria</taxon>
        <taxon>Bacillati</taxon>
        <taxon>Actinomycetota</taxon>
        <taxon>Actinomycetes</taxon>
        <taxon>Micrococcales</taxon>
        <taxon>Micrococcaceae</taxon>
        <taxon>Arthrobacter</taxon>
    </lineage>
</organism>
<dbReference type="InterPro" id="IPR050428">
    <property type="entry name" value="TCS_sensor_his_kinase"/>
</dbReference>
<reference evidence="15" key="1">
    <citation type="submission" date="2015-11" db="EMBL/GenBank/DDBJ databases">
        <authorList>
            <person name="Kumar R."/>
            <person name="Singh D."/>
            <person name="Swarnkar M.K."/>
            <person name="Singh A.K."/>
            <person name="Kumar S."/>
        </authorList>
    </citation>
    <scope>NUCLEOTIDE SEQUENCE [LARGE SCALE GENOMIC DNA]</scope>
    <source>
        <strain evidence="15">ERGS4:06</strain>
    </source>
</reference>
<dbReference type="InterPro" id="IPR003594">
    <property type="entry name" value="HATPase_dom"/>
</dbReference>
<feature type="domain" description="HAMP" evidence="13">
    <location>
        <begin position="178"/>
        <end position="231"/>
    </location>
</feature>
<protein>
    <recommendedName>
        <fullName evidence="3">histidine kinase</fullName>
        <ecNumber evidence="3">2.7.13.3</ecNumber>
    </recommendedName>
</protein>
<dbReference type="Gene3D" id="1.10.287.130">
    <property type="match status" value="1"/>
</dbReference>
<dbReference type="SUPFAM" id="SSF47384">
    <property type="entry name" value="Homodimeric domain of signal transducing histidine kinase"/>
    <property type="match status" value="1"/>
</dbReference>
<dbReference type="InterPro" id="IPR036890">
    <property type="entry name" value="HATPase_C_sf"/>
</dbReference>
<evidence type="ECO:0000256" key="6">
    <source>
        <dbReference type="ARBA" id="ARBA00022692"/>
    </source>
</evidence>
<evidence type="ECO:0000256" key="3">
    <source>
        <dbReference type="ARBA" id="ARBA00012438"/>
    </source>
</evidence>
<dbReference type="Pfam" id="PF00672">
    <property type="entry name" value="HAMP"/>
    <property type="match status" value="1"/>
</dbReference>
<keyword evidence="5" id="KW-0808">Transferase</keyword>
<keyword evidence="6 11" id="KW-0812">Transmembrane</keyword>
<evidence type="ECO:0000259" key="12">
    <source>
        <dbReference type="PROSITE" id="PS50109"/>
    </source>
</evidence>
<dbReference type="SMART" id="SM00388">
    <property type="entry name" value="HisKA"/>
    <property type="match status" value="1"/>
</dbReference>
<dbReference type="GO" id="GO:0005886">
    <property type="term" value="C:plasma membrane"/>
    <property type="evidence" value="ECO:0007669"/>
    <property type="project" value="UniProtKB-SubCell"/>
</dbReference>
<keyword evidence="9" id="KW-0902">Two-component regulatory system</keyword>
<keyword evidence="8 11" id="KW-1133">Transmembrane helix</keyword>
<dbReference type="SUPFAM" id="SSF55874">
    <property type="entry name" value="ATPase domain of HSP90 chaperone/DNA topoisomerase II/histidine kinase"/>
    <property type="match status" value="1"/>
</dbReference>
<dbReference type="InterPro" id="IPR036097">
    <property type="entry name" value="HisK_dim/P_sf"/>
</dbReference>
<dbReference type="EC" id="2.7.13.3" evidence="3"/>
<dbReference type="Gene3D" id="3.30.565.10">
    <property type="entry name" value="Histidine kinase-like ATPase, C-terminal domain"/>
    <property type="match status" value="1"/>
</dbReference>
<dbReference type="PROSITE" id="PS50109">
    <property type="entry name" value="HIS_KIN"/>
    <property type="match status" value="1"/>
</dbReference>
<dbReference type="InterPro" id="IPR003661">
    <property type="entry name" value="HisK_dim/P_dom"/>
</dbReference>
<keyword evidence="7 14" id="KW-0418">Kinase</keyword>
<evidence type="ECO:0000256" key="8">
    <source>
        <dbReference type="ARBA" id="ARBA00022989"/>
    </source>
</evidence>
<proteinExistence type="predicted"/>
<reference evidence="14 15" key="2">
    <citation type="journal article" date="2016" name="J. Biotechnol.">
        <title>Complete genome sequence of Arthrobacter alpinus ERGS4:06, a yellow pigmented bacterium tolerant to cold and radiations isolated from Sikkim Himalaya.</title>
        <authorList>
            <person name="Kumar R."/>
            <person name="Singh D."/>
            <person name="Swarnkar M.K."/>
            <person name="Singh A.K."/>
            <person name="Kumar S."/>
        </authorList>
    </citation>
    <scope>NUCLEOTIDE SEQUENCE [LARGE SCALE GENOMIC DNA]</scope>
    <source>
        <strain evidence="14 15">ERGS4:06</strain>
    </source>
</reference>
<dbReference type="SMART" id="SM00387">
    <property type="entry name" value="HATPase_c"/>
    <property type="match status" value="1"/>
</dbReference>
<feature type="domain" description="Histidine kinase" evidence="12">
    <location>
        <begin position="239"/>
        <end position="448"/>
    </location>
</feature>
<feature type="transmembrane region" description="Helical" evidence="11">
    <location>
        <begin position="154"/>
        <end position="177"/>
    </location>
</feature>
<dbReference type="PROSITE" id="PS50885">
    <property type="entry name" value="HAMP"/>
    <property type="match status" value="1"/>
</dbReference>
<sequence length="450" mass="47542">MRKRATATAVIVVALALLVGGLLLLFLLQKSLIATTEGAAKAKAADVAALITSQDVSEAGQALNNTAHSGQYVQIISPDGVVVASSEKSVGTTVLSELRPRPGQTLGQTVSSLQSIGDTDEFLIVATGVQTSTGVYTVVVASTVQVQADTVSTVASFMLGATPLLLIVVGGSVWILVGRSLRQVERIRGQVARINARSLSERVEVPATNDEIHQLALTMNTMLDRLQVSDGEQRRFVSDASHELRSPLATISAGLEIAAADPSGEMWHELQGMLSGETARMSYLVDDLLTLAKANDDGAHILTQDVDLDDVLDAEIRRLRSLSPHTISASLTPAKVTGDARRLGQVLRNVLENANRHAQSSITVSLSSGPDGVRVLIDNDGDPVPKTDRARIFERFVRLDASRSRESGGSGLGLAIAKGIMTAHHGTITASQTPAGQCRFELLLPPCTTS</sequence>
<dbReference type="PANTHER" id="PTHR45436:SF5">
    <property type="entry name" value="SENSOR HISTIDINE KINASE TRCS"/>
    <property type="match status" value="1"/>
</dbReference>
<evidence type="ECO:0000259" key="13">
    <source>
        <dbReference type="PROSITE" id="PS50885"/>
    </source>
</evidence>
<comment type="subcellular location">
    <subcellularLocation>
        <location evidence="2">Cell membrane</location>
    </subcellularLocation>
</comment>
<accession>A0A0S2LZ72</accession>
<dbReference type="GO" id="GO:0000155">
    <property type="term" value="F:phosphorelay sensor kinase activity"/>
    <property type="evidence" value="ECO:0007669"/>
    <property type="project" value="InterPro"/>
</dbReference>
<evidence type="ECO:0000313" key="15">
    <source>
        <dbReference type="Proteomes" id="UP000059574"/>
    </source>
</evidence>
<dbReference type="InterPro" id="IPR005467">
    <property type="entry name" value="His_kinase_dom"/>
</dbReference>
<evidence type="ECO:0000256" key="1">
    <source>
        <dbReference type="ARBA" id="ARBA00000085"/>
    </source>
</evidence>
<dbReference type="SMART" id="SM00304">
    <property type="entry name" value="HAMP"/>
    <property type="match status" value="1"/>
</dbReference>
<dbReference type="CDD" id="cd00082">
    <property type="entry name" value="HisKA"/>
    <property type="match status" value="1"/>
</dbReference>
<evidence type="ECO:0000256" key="5">
    <source>
        <dbReference type="ARBA" id="ARBA00022679"/>
    </source>
</evidence>
<name>A0A0S2LZ72_9MICC</name>
<dbReference type="InterPro" id="IPR003660">
    <property type="entry name" value="HAMP_dom"/>
</dbReference>